<name>A0ABU7KIJ8_9ACTN</name>
<dbReference type="GO" id="GO:0016491">
    <property type="term" value="F:oxidoreductase activity"/>
    <property type="evidence" value="ECO:0007669"/>
    <property type="project" value="UniProtKB-KW"/>
</dbReference>
<comment type="caution">
    <text evidence="2">The sequence shown here is derived from an EMBL/GenBank/DDBJ whole genome shotgun (WGS) entry which is preliminary data.</text>
</comment>
<proteinExistence type="predicted"/>
<sequence length="210" mass="22925">MTRIALIIGSTRSPRRSDYVATWVEEAARRRLDGRGVVLDLVDVADFGLPVLDETHPAAYGLPYEHEHTRRWSRAIDSYDGFVFLTAEHNRGIPASLKNAIDYLYAEWADKAAGFVSFGASGGAHAVAHLRGVLSELKVHAVRAQVQLGSFTDFAVDAPSDLSDLGRMAVREHQEGALAGMLDEVVELAGALRRMREERTAPLTPVTATS</sequence>
<evidence type="ECO:0000259" key="1">
    <source>
        <dbReference type="Pfam" id="PF03358"/>
    </source>
</evidence>
<feature type="domain" description="NADPH-dependent FMN reductase-like" evidence="1">
    <location>
        <begin position="2"/>
        <end position="152"/>
    </location>
</feature>
<dbReference type="SUPFAM" id="SSF52218">
    <property type="entry name" value="Flavoproteins"/>
    <property type="match status" value="1"/>
</dbReference>
<dbReference type="EC" id="1.-.-.-" evidence="2"/>
<dbReference type="Gene3D" id="3.40.50.360">
    <property type="match status" value="1"/>
</dbReference>
<dbReference type="InterPro" id="IPR029039">
    <property type="entry name" value="Flavoprotein-like_sf"/>
</dbReference>
<dbReference type="InterPro" id="IPR005025">
    <property type="entry name" value="FMN_Rdtase-like_dom"/>
</dbReference>
<dbReference type="EMBL" id="JAUUCC010000002">
    <property type="protein sequence ID" value="MEE2049121.1"/>
    <property type="molecule type" value="Genomic_DNA"/>
</dbReference>
<evidence type="ECO:0000313" key="3">
    <source>
        <dbReference type="Proteomes" id="UP001348641"/>
    </source>
</evidence>
<accession>A0ABU7KIJ8</accession>
<organism evidence="2 3">
    <name type="scientific">Nocardiopsis tropica</name>
    <dbReference type="NCBI Taxonomy" id="109330"/>
    <lineage>
        <taxon>Bacteria</taxon>
        <taxon>Bacillati</taxon>
        <taxon>Actinomycetota</taxon>
        <taxon>Actinomycetes</taxon>
        <taxon>Streptosporangiales</taxon>
        <taxon>Nocardiopsidaceae</taxon>
        <taxon>Nocardiopsis</taxon>
    </lineage>
</organism>
<reference evidence="2 3" key="1">
    <citation type="submission" date="2023-07" db="EMBL/GenBank/DDBJ databases">
        <authorList>
            <person name="Girao M."/>
            <person name="Carvalho M.F."/>
        </authorList>
    </citation>
    <scope>NUCLEOTIDE SEQUENCE [LARGE SCALE GENOMIC DNA]</scope>
    <source>
        <strain evidence="2 3">66/93</strain>
    </source>
</reference>
<dbReference type="RefSeq" id="WP_330156423.1">
    <property type="nucleotide sequence ID" value="NZ_BAAAJA010000013.1"/>
</dbReference>
<dbReference type="Proteomes" id="UP001348641">
    <property type="component" value="Unassembled WGS sequence"/>
</dbReference>
<dbReference type="PANTHER" id="PTHR30543">
    <property type="entry name" value="CHROMATE REDUCTASE"/>
    <property type="match status" value="1"/>
</dbReference>
<protein>
    <submittedName>
        <fullName evidence="2">NAD(P)H-dependent oxidoreductase</fullName>
        <ecNumber evidence="2">1.-.-.-</ecNumber>
    </submittedName>
</protein>
<dbReference type="InterPro" id="IPR050712">
    <property type="entry name" value="NAD(P)H-dep_reductase"/>
</dbReference>
<dbReference type="Pfam" id="PF03358">
    <property type="entry name" value="FMN_red"/>
    <property type="match status" value="1"/>
</dbReference>
<gene>
    <name evidence="2" type="ORF">Q8A49_01255</name>
</gene>
<evidence type="ECO:0000313" key="2">
    <source>
        <dbReference type="EMBL" id="MEE2049121.1"/>
    </source>
</evidence>
<dbReference type="PANTHER" id="PTHR30543:SF21">
    <property type="entry name" value="NAD(P)H-DEPENDENT FMN REDUCTASE LOT6"/>
    <property type="match status" value="1"/>
</dbReference>
<keyword evidence="2" id="KW-0560">Oxidoreductase</keyword>